<organism evidence="13 14">
    <name type="scientific">Streptomyces venezuelae</name>
    <dbReference type="NCBI Taxonomy" id="54571"/>
    <lineage>
        <taxon>Bacteria</taxon>
        <taxon>Bacillati</taxon>
        <taxon>Actinomycetota</taxon>
        <taxon>Actinomycetes</taxon>
        <taxon>Kitasatosporales</taxon>
        <taxon>Streptomycetaceae</taxon>
        <taxon>Streptomyces</taxon>
    </lineage>
</organism>
<evidence type="ECO:0000313" key="14">
    <source>
        <dbReference type="Proteomes" id="UP000322927"/>
    </source>
</evidence>
<reference evidence="13 14" key="1">
    <citation type="submission" date="2018-05" db="EMBL/GenBank/DDBJ databases">
        <title>Streptomyces venezuelae.</title>
        <authorList>
            <person name="Kim W."/>
            <person name="Lee N."/>
            <person name="Cho B.-K."/>
        </authorList>
    </citation>
    <scope>NUCLEOTIDE SEQUENCE [LARGE SCALE GENOMIC DNA]</scope>
    <source>
        <strain evidence="13 14">ATCC 14584</strain>
    </source>
</reference>
<proteinExistence type="predicted"/>
<dbReference type="GO" id="GO:0046983">
    <property type="term" value="F:protein dimerization activity"/>
    <property type="evidence" value="ECO:0007669"/>
    <property type="project" value="InterPro"/>
</dbReference>
<keyword evidence="8" id="KW-0902">Two-component regulatory system</keyword>
<dbReference type="InterPro" id="IPR050482">
    <property type="entry name" value="Sensor_HK_TwoCompSys"/>
</dbReference>
<sequence>MRFRLPGRAVDAGVVAVAAAELVTVPDGVGPAVTASYLLAVAALAVRRRWPLPVVLAAIPAAASGYLWLAPMFALGTAAAALPGRAVAYGCAAAMFLSAAAPSSHAEARAWSAHDWATVGLGPALFSIGPTVLGRLARTRRELAERLVELNAVREQERAQAAASAIAAERARVAREMHDVVSHQVNLIAMEAGVLALTSRDDEARGAGERIGELSSRTLDELRDMLGVLRAPTGGGGAGDGRSGGGTTAGLAELPALVAATGLPVRTEYVLATSPPPSPETEHAVFRTVQECLTNAAKHAPGSAVDIVISGGAASGTLTVEVTNGPASGGAWAPPTERGRRASAGHGLTGLRERAALLGGTVHTGRTADGGFTVQAELPFLDASAVRRTVSPPPPPGGVPASPATCLNEPDQGEMCPEKGT</sequence>
<evidence type="ECO:0000259" key="12">
    <source>
        <dbReference type="Pfam" id="PF07730"/>
    </source>
</evidence>
<feature type="domain" description="Histidine kinase/HSP90-like ATPase" evidence="11">
    <location>
        <begin position="282"/>
        <end position="380"/>
    </location>
</feature>
<dbReference type="GO" id="GO:0000155">
    <property type="term" value="F:phosphorelay sensor kinase activity"/>
    <property type="evidence" value="ECO:0007669"/>
    <property type="project" value="InterPro"/>
</dbReference>
<dbReference type="PANTHER" id="PTHR24421:SF10">
    <property type="entry name" value="NITRATE_NITRITE SENSOR PROTEIN NARQ"/>
    <property type="match status" value="1"/>
</dbReference>
<evidence type="ECO:0000259" key="11">
    <source>
        <dbReference type="Pfam" id="PF02518"/>
    </source>
</evidence>
<dbReference type="Pfam" id="PF02518">
    <property type="entry name" value="HATPase_c"/>
    <property type="match status" value="1"/>
</dbReference>
<evidence type="ECO:0000256" key="1">
    <source>
        <dbReference type="ARBA" id="ARBA00000085"/>
    </source>
</evidence>
<keyword evidence="10" id="KW-1133">Transmembrane helix</keyword>
<evidence type="ECO:0000256" key="9">
    <source>
        <dbReference type="SAM" id="MobiDB-lite"/>
    </source>
</evidence>
<dbReference type="Proteomes" id="UP000322927">
    <property type="component" value="Chromosome"/>
</dbReference>
<dbReference type="OrthoDB" id="227596at2"/>
<evidence type="ECO:0000256" key="6">
    <source>
        <dbReference type="ARBA" id="ARBA00022777"/>
    </source>
</evidence>
<dbReference type="InterPro" id="IPR036890">
    <property type="entry name" value="HATPase_C_sf"/>
</dbReference>
<dbReference type="SUPFAM" id="SSF55874">
    <property type="entry name" value="ATPase domain of HSP90 chaperone/DNA topoisomerase II/histidine kinase"/>
    <property type="match status" value="1"/>
</dbReference>
<protein>
    <recommendedName>
        <fullName evidence="2">histidine kinase</fullName>
        <ecNumber evidence="2">2.7.13.3</ecNumber>
    </recommendedName>
</protein>
<dbReference type="GO" id="GO:0005524">
    <property type="term" value="F:ATP binding"/>
    <property type="evidence" value="ECO:0007669"/>
    <property type="project" value="UniProtKB-KW"/>
</dbReference>
<dbReference type="RefSeq" id="WP_150218195.1">
    <property type="nucleotide sequence ID" value="NZ_CP029192.1"/>
</dbReference>
<evidence type="ECO:0000256" key="5">
    <source>
        <dbReference type="ARBA" id="ARBA00022741"/>
    </source>
</evidence>
<keyword evidence="4" id="KW-0808">Transferase</keyword>
<keyword evidence="7" id="KW-0067">ATP-binding</keyword>
<evidence type="ECO:0000256" key="8">
    <source>
        <dbReference type="ARBA" id="ARBA00023012"/>
    </source>
</evidence>
<name>A0A5P2BZY9_STRVZ</name>
<evidence type="ECO:0000313" key="13">
    <source>
        <dbReference type="EMBL" id="QES36075.1"/>
    </source>
</evidence>
<keyword evidence="3" id="KW-0597">Phosphoprotein</keyword>
<dbReference type="Gene3D" id="1.20.5.1930">
    <property type="match status" value="1"/>
</dbReference>
<dbReference type="PANTHER" id="PTHR24421">
    <property type="entry name" value="NITRATE/NITRITE SENSOR PROTEIN NARX-RELATED"/>
    <property type="match status" value="1"/>
</dbReference>
<evidence type="ECO:0000256" key="3">
    <source>
        <dbReference type="ARBA" id="ARBA00022553"/>
    </source>
</evidence>
<evidence type="ECO:0000256" key="10">
    <source>
        <dbReference type="SAM" id="Phobius"/>
    </source>
</evidence>
<keyword evidence="10" id="KW-0472">Membrane</keyword>
<feature type="domain" description="Signal transduction histidine kinase subgroup 3 dimerisation and phosphoacceptor" evidence="12">
    <location>
        <begin position="169"/>
        <end position="232"/>
    </location>
</feature>
<gene>
    <name evidence="13" type="ORF">DEJ48_24070</name>
</gene>
<dbReference type="CDD" id="cd16917">
    <property type="entry name" value="HATPase_UhpB-NarQ-NarX-like"/>
    <property type="match status" value="1"/>
</dbReference>
<dbReference type="EMBL" id="CP029192">
    <property type="protein sequence ID" value="QES36075.1"/>
    <property type="molecule type" value="Genomic_DNA"/>
</dbReference>
<dbReference type="Gene3D" id="3.30.565.10">
    <property type="entry name" value="Histidine kinase-like ATPase, C-terminal domain"/>
    <property type="match status" value="1"/>
</dbReference>
<keyword evidence="5" id="KW-0547">Nucleotide-binding</keyword>
<evidence type="ECO:0000256" key="7">
    <source>
        <dbReference type="ARBA" id="ARBA00022840"/>
    </source>
</evidence>
<dbReference type="AlphaFoldDB" id="A0A5P2BZY9"/>
<dbReference type="EC" id="2.7.13.3" evidence="2"/>
<accession>A0A5P2BZY9</accession>
<feature type="region of interest" description="Disordered" evidence="9">
    <location>
        <begin position="389"/>
        <end position="421"/>
    </location>
</feature>
<dbReference type="Pfam" id="PF07730">
    <property type="entry name" value="HisKA_3"/>
    <property type="match status" value="1"/>
</dbReference>
<evidence type="ECO:0000256" key="4">
    <source>
        <dbReference type="ARBA" id="ARBA00022679"/>
    </source>
</evidence>
<feature type="transmembrane region" description="Helical" evidence="10">
    <location>
        <begin position="54"/>
        <end position="74"/>
    </location>
</feature>
<keyword evidence="10" id="KW-0812">Transmembrane</keyword>
<comment type="catalytic activity">
    <reaction evidence="1">
        <text>ATP + protein L-histidine = ADP + protein N-phospho-L-histidine.</text>
        <dbReference type="EC" id="2.7.13.3"/>
    </reaction>
</comment>
<dbReference type="GO" id="GO:0016020">
    <property type="term" value="C:membrane"/>
    <property type="evidence" value="ECO:0007669"/>
    <property type="project" value="InterPro"/>
</dbReference>
<dbReference type="InterPro" id="IPR003594">
    <property type="entry name" value="HATPase_dom"/>
</dbReference>
<evidence type="ECO:0000256" key="2">
    <source>
        <dbReference type="ARBA" id="ARBA00012438"/>
    </source>
</evidence>
<keyword evidence="6 13" id="KW-0418">Kinase</keyword>
<dbReference type="InterPro" id="IPR011712">
    <property type="entry name" value="Sig_transdc_His_kin_sub3_dim/P"/>
</dbReference>